<evidence type="ECO:0008006" key="4">
    <source>
        <dbReference type="Google" id="ProtNLM"/>
    </source>
</evidence>
<feature type="transmembrane region" description="Helical" evidence="1">
    <location>
        <begin position="169"/>
        <end position="187"/>
    </location>
</feature>
<protein>
    <recommendedName>
        <fullName evidence="4">Integral membrane protein</fullName>
    </recommendedName>
</protein>
<dbReference type="SUPFAM" id="SSF74650">
    <property type="entry name" value="Galactose mutarotase-like"/>
    <property type="match status" value="1"/>
</dbReference>
<gene>
    <name evidence="2" type="ORF">KGQ19_17950</name>
</gene>
<feature type="transmembrane region" description="Helical" evidence="1">
    <location>
        <begin position="207"/>
        <end position="229"/>
    </location>
</feature>
<evidence type="ECO:0000313" key="3">
    <source>
        <dbReference type="Proteomes" id="UP000730482"/>
    </source>
</evidence>
<keyword evidence="1" id="KW-0812">Transmembrane</keyword>
<dbReference type="EMBL" id="JAAFYZ010000055">
    <property type="protein sequence ID" value="MBS2548752.1"/>
    <property type="molecule type" value="Genomic_DNA"/>
</dbReference>
<evidence type="ECO:0000313" key="2">
    <source>
        <dbReference type="EMBL" id="MBS2548752.1"/>
    </source>
</evidence>
<reference evidence="2 3" key="1">
    <citation type="submission" date="2020-02" db="EMBL/GenBank/DDBJ databases">
        <title>Acidophilic actinobacteria isolated from forest soil.</title>
        <authorList>
            <person name="Golinska P."/>
        </authorList>
    </citation>
    <scope>NUCLEOTIDE SEQUENCE [LARGE SCALE GENOMIC DNA]</scope>
    <source>
        <strain evidence="2 3">NL8</strain>
    </source>
</reference>
<feature type="transmembrane region" description="Helical" evidence="1">
    <location>
        <begin position="29"/>
        <end position="48"/>
    </location>
</feature>
<comment type="caution">
    <text evidence="2">The sequence shown here is derived from an EMBL/GenBank/DDBJ whole genome shotgun (WGS) entry which is preliminary data.</text>
</comment>
<name>A0ABS5KRS4_9ACTN</name>
<dbReference type="InterPro" id="IPR011013">
    <property type="entry name" value="Gal_mutarotase_sf_dom"/>
</dbReference>
<proteinExistence type="predicted"/>
<keyword evidence="3" id="KW-1185">Reference proteome</keyword>
<accession>A0ABS5KRS4</accession>
<dbReference type="Proteomes" id="UP000730482">
    <property type="component" value="Unassembled WGS sequence"/>
</dbReference>
<sequence length="284" mass="30843">MAKTGRSVDLLDVDGRAGRRRRKGRIRGVLGMLLLAGLTASISGFTVVESFAMVKAQGRQNTYDNAPYCTGSGQTDNCVLRTNANVDYVGVWKNSGRKAHGYTTNVYLDPTVGETQYVTLSSTKDLSGSVSEGDQMAVLVWHDQITRYTFLGKTHDTDLNPHHVVTDDLGVLSMALLVATAFGRPLLRRLLRNRIAINLKRNRVPDWTLVGLGLAAAMSALFHATYVLAVFNVTGVALLVLSVAWPFIPWVATQPLRGEPMLLGQRGAAAAKANAKGKPRRQLP</sequence>
<organism evidence="2 3">
    <name type="scientific">Catenulispora pinistramenti</name>
    <dbReference type="NCBI Taxonomy" id="2705254"/>
    <lineage>
        <taxon>Bacteria</taxon>
        <taxon>Bacillati</taxon>
        <taxon>Actinomycetota</taxon>
        <taxon>Actinomycetes</taxon>
        <taxon>Catenulisporales</taxon>
        <taxon>Catenulisporaceae</taxon>
        <taxon>Catenulispora</taxon>
    </lineage>
</organism>
<keyword evidence="1" id="KW-0472">Membrane</keyword>
<feature type="transmembrane region" description="Helical" evidence="1">
    <location>
        <begin position="235"/>
        <end position="252"/>
    </location>
</feature>
<evidence type="ECO:0000256" key="1">
    <source>
        <dbReference type="SAM" id="Phobius"/>
    </source>
</evidence>
<keyword evidence="1" id="KW-1133">Transmembrane helix</keyword>
<dbReference type="RefSeq" id="WP_212010330.1">
    <property type="nucleotide sequence ID" value="NZ_JAAFYZ010000055.1"/>
</dbReference>